<keyword evidence="3" id="KW-0479">Metal-binding</keyword>
<sequence length="358" mass="39282">TDGDWQVPPFSGEVKDGFIWGRGSWDDKGNLFSMLEAAEQLAKEGFRPRRTIYFAFGHDEEVSGKRGAMAMSKLLQSRGVRLDFVFDEGLLITEGILKGVDKPVALIGIAEKGYVTLDLSTTATPGHSSLPPRDTAIGKLSAALARLEKRPFPASVSGVMRETLQTAAPEMDFGSRVALSNLWLLEPLVRRQMEKTAQTAAAIRTTTAITIFNAGNKENVLPGRAEATVNFRLLPGETEESVIAYVKSTVADDRVKVTPKPGNTNPPPVTSTASPSYQAVNRTIREIFPDVLVVPGLMVAATDSRNYLDVTDSIFRFSPVRATAEDLKRFHGTDERLSVKNYADMIRFYRRLMQNVAG</sequence>
<feature type="domain" description="Peptidase M20 dimerisation" evidence="6">
    <location>
        <begin position="109"/>
        <end position="252"/>
    </location>
</feature>
<dbReference type="NCBIfam" id="NF006113">
    <property type="entry name" value="PRK08262.1-4"/>
    <property type="match status" value="1"/>
</dbReference>
<dbReference type="GO" id="GO:0046872">
    <property type="term" value="F:metal ion binding"/>
    <property type="evidence" value="ECO:0007669"/>
    <property type="project" value="UniProtKB-KW"/>
</dbReference>
<evidence type="ECO:0000256" key="2">
    <source>
        <dbReference type="ARBA" id="ARBA00022670"/>
    </source>
</evidence>
<dbReference type="FunFam" id="1.10.150.900:FF:000003">
    <property type="entry name" value="N-fatty-acyl-amino acid synthase/hydrolase PM20D1"/>
    <property type="match status" value="1"/>
</dbReference>
<dbReference type="Gene3D" id="3.40.630.10">
    <property type="entry name" value="Zn peptidases"/>
    <property type="match status" value="1"/>
</dbReference>
<accession>A0A7C9VN62</accession>
<dbReference type="AlphaFoldDB" id="A0A7C9VN62"/>
<evidence type="ECO:0000313" key="7">
    <source>
        <dbReference type="EMBL" id="NGX97552.1"/>
    </source>
</evidence>
<keyword evidence="8" id="KW-1185">Reference proteome</keyword>
<evidence type="ECO:0000256" key="3">
    <source>
        <dbReference type="ARBA" id="ARBA00022723"/>
    </source>
</evidence>
<dbReference type="InterPro" id="IPR002933">
    <property type="entry name" value="Peptidase_M20"/>
</dbReference>
<dbReference type="EMBL" id="JAAMRR010001069">
    <property type="protein sequence ID" value="NGX97552.1"/>
    <property type="molecule type" value="Genomic_DNA"/>
</dbReference>
<comment type="similarity">
    <text evidence="1">Belongs to the peptidase M20A family.</text>
</comment>
<dbReference type="PANTHER" id="PTHR45962">
    <property type="entry name" value="N-FATTY-ACYL-AMINO ACID SYNTHASE/HYDROLASE PM20D1"/>
    <property type="match status" value="1"/>
</dbReference>
<proteinExistence type="inferred from homology"/>
<keyword evidence="5" id="KW-0862">Zinc</keyword>
<protein>
    <submittedName>
        <fullName evidence="7">M20 family peptidase</fullName>
    </submittedName>
</protein>
<evidence type="ECO:0000259" key="6">
    <source>
        <dbReference type="Pfam" id="PF07687"/>
    </source>
</evidence>
<name>A0A7C9VN62_9BRAD</name>
<dbReference type="Pfam" id="PF07687">
    <property type="entry name" value="M20_dimer"/>
    <property type="match status" value="1"/>
</dbReference>
<dbReference type="Pfam" id="PF01546">
    <property type="entry name" value="Peptidase_M20"/>
    <property type="match status" value="1"/>
</dbReference>
<feature type="non-terminal residue" evidence="7">
    <location>
        <position position="1"/>
    </location>
</feature>
<dbReference type="InterPro" id="IPR047177">
    <property type="entry name" value="Pept_M20A"/>
</dbReference>
<gene>
    <name evidence="7" type="ORF">G4V63_20805</name>
</gene>
<evidence type="ECO:0000313" key="8">
    <source>
        <dbReference type="Proteomes" id="UP000480266"/>
    </source>
</evidence>
<organism evidence="7 8">
    <name type="scientific">Candidatus Afipia apatlaquensis</name>
    <dbReference type="NCBI Taxonomy" id="2712852"/>
    <lineage>
        <taxon>Bacteria</taxon>
        <taxon>Pseudomonadati</taxon>
        <taxon>Pseudomonadota</taxon>
        <taxon>Alphaproteobacteria</taxon>
        <taxon>Hyphomicrobiales</taxon>
        <taxon>Nitrobacteraceae</taxon>
        <taxon>Afipia</taxon>
    </lineage>
</organism>
<dbReference type="GO" id="GO:0043604">
    <property type="term" value="P:amide biosynthetic process"/>
    <property type="evidence" value="ECO:0007669"/>
    <property type="project" value="TreeGrafter"/>
</dbReference>
<dbReference type="InterPro" id="IPR036264">
    <property type="entry name" value="Bact_exopeptidase_dim_dom"/>
</dbReference>
<dbReference type="Proteomes" id="UP000480266">
    <property type="component" value="Unassembled WGS sequence"/>
</dbReference>
<dbReference type="GO" id="GO:0008233">
    <property type="term" value="F:peptidase activity"/>
    <property type="evidence" value="ECO:0007669"/>
    <property type="project" value="UniProtKB-KW"/>
</dbReference>
<dbReference type="GO" id="GO:0043605">
    <property type="term" value="P:amide catabolic process"/>
    <property type="evidence" value="ECO:0007669"/>
    <property type="project" value="TreeGrafter"/>
</dbReference>
<reference evidence="7" key="1">
    <citation type="submission" date="2020-02" db="EMBL/GenBank/DDBJ databases">
        <title>Draft genome sequence of Candidatus Afipia apatlaquensis IBT-C3, a potential strain for decolorization of textile dyes.</title>
        <authorList>
            <person name="Sanchez-Reyes A."/>
            <person name="Breton-Deval L."/>
            <person name="Mangelson H."/>
            <person name="Sanchez-Flores A."/>
        </authorList>
    </citation>
    <scope>NUCLEOTIDE SEQUENCE [LARGE SCALE GENOMIC DNA]</scope>
    <source>
        <strain evidence="7">IBT-C3</strain>
    </source>
</reference>
<dbReference type="GO" id="GO:0016811">
    <property type="term" value="F:hydrolase activity, acting on carbon-nitrogen (but not peptide) bonds, in linear amides"/>
    <property type="evidence" value="ECO:0007669"/>
    <property type="project" value="TreeGrafter"/>
</dbReference>
<dbReference type="PANTHER" id="PTHR45962:SF1">
    <property type="entry name" value="N-FATTY-ACYL-AMINO ACID SYNTHASE_HYDROLASE PM20D1"/>
    <property type="match status" value="1"/>
</dbReference>
<keyword evidence="4" id="KW-0378">Hydrolase</keyword>
<comment type="caution">
    <text evidence="7">The sequence shown here is derived from an EMBL/GenBank/DDBJ whole genome shotgun (WGS) entry which is preliminary data.</text>
</comment>
<dbReference type="SUPFAM" id="SSF55031">
    <property type="entry name" value="Bacterial exopeptidase dimerisation domain"/>
    <property type="match status" value="1"/>
</dbReference>
<evidence type="ECO:0000256" key="5">
    <source>
        <dbReference type="ARBA" id="ARBA00022833"/>
    </source>
</evidence>
<evidence type="ECO:0000256" key="4">
    <source>
        <dbReference type="ARBA" id="ARBA00022801"/>
    </source>
</evidence>
<evidence type="ECO:0000256" key="1">
    <source>
        <dbReference type="ARBA" id="ARBA00006247"/>
    </source>
</evidence>
<dbReference type="SUPFAM" id="SSF53187">
    <property type="entry name" value="Zn-dependent exopeptidases"/>
    <property type="match status" value="1"/>
</dbReference>
<dbReference type="GO" id="GO:0006520">
    <property type="term" value="P:amino acid metabolic process"/>
    <property type="evidence" value="ECO:0007669"/>
    <property type="project" value="TreeGrafter"/>
</dbReference>
<dbReference type="GO" id="GO:0006508">
    <property type="term" value="P:proteolysis"/>
    <property type="evidence" value="ECO:0007669"/>
    <property type="project" value="UniProtKB-KW"/>
</dbReference>
<keyword evidence="2" id="KW-0645">Protease</keyword>
<dbReference type="Gene3D" id="1.10.150.900">
    <property type="match status" value="1"/>
</dbReference>
<dbReference type="Gene3D" id="3.30.70.360">
    <property type="match status" value="1"/>
</dbReference>
<dbReference type="InterPro" id="IPR011650">
    <property type="entry name" value="Peptidase_M20_dimer"/>
</dbReference>